<dbReference type="InterPro" id="IPR036179">
    <property type="entry name" value="Ig-like_dom_sf"/>
</dbReference>
<name>A0A6A7FXY1_9CRUS</name>
<keyword evidence="2" id="KW-1003">Cell membrane</keyword>
<dbReference type="InterPro" id="IPR003961">
    <property type="entry name" value="FN3_dom"/>
</dbReference>
<protein>
    <submittedName>
        <fullName evidence="10">Neural cell adhesion molecule 1-like</fullName>
    </submittedName>
</protein>
<organism evidence="10">
    <name type="scientific">Hirondellea gigas</name>
    <dbReference type="NCBI Taxonomy" id="1518452"/>
    <lineage>
        <taxon>Eukaryota</taxon>
        <taxon>Metazoa</taxon>
        <taxon>Ecdysozoa</taxon>
        <taxon>Arthropoda</taxon>
        <taxon>Crustacea</taxon>
        <taxon>Multicrustacea</taxon>
        <taxon>Malacostraca</taxon>
        <taxon>Eumalacostraca</taxon>
        <taxon>Peracarida</taxon>
        <taxon>Amphipoda</taxon>
        <taxon>Amphilochidea</taxon>
        <taxon>Lysianassida</taxon>
        <taxon>Lysianassidira</taxon>
        <taxon>Lysianassoidea</taxon>
        <taxon>Lysianassidae</taxon>
        <taxon>Hirondellea</taxon>
    </lineage>
</organism>
<reference evidence="10" key="1">
    <citation type="submission" date="2017-11" db="EMBL/GenBank/DDBJ databases">
        <title>The sensing device of the deep-sea amphipod.</title>
        <authorList>
            <person name="Kobayashi H."/>
            <person name="Nagahama T."/>
            <person name="Arai W."/>
            <person name="Sasagawa Y."/>
            <person name="Umeda M."/>
            <person name="Hayashi T."/>
            <person name="Nikaido I."/>
            <person name="Watanabe H."/>
            <person name="Oguri K."/>
            <person name="Kitazato H."/>
            <person name="Fujioka K."/>
            <person name="Kido Y."/>
            <person name="Takami H."/>
        </authorList>
    </citation>
    <scope>NUCLEOTIDE SEQUENCE</scope>
    <source>
        <tissue evidence="10">Whole body</tissue>
    </source>
</reference>
<dbReference type="GO" id="GO:0030424">
    <property type="term" value="C:axon"/>
    <property type="evidence" value="ECO:0007669"/>
    <property type="project" value="TreeGrafter"/>
</dbReference>
<evidence type="ECO:0000256" key="6">
    <source>
        <dbReference type="ARBA" id="ARBA00023180"/>
    </source>
</evidence>
<dbReference type="PANTHER" id="PTHR45080:SF33">
    <property type="entry name" value="IG-LIKE DOMAIN-CONTAINING PROTEIN"/>
    <property type="match status" value="1"/>
</dbReference>
<dbReference type="GO" id="GO:0008046">
    <property type="term" value="F:axon guidance receptor activity"/>
    <property type="evidence" value="ECO:0007669"/>
    <property type="project" value="TreeGrafter"/>
</dbReference>
<keyword evidence="8" id="KW-0732">Signal</keyword>
<dbReference type="GO" id="GO:0007156">
    <property type="term" value="P:homophilic cell adhesion via plasma membrane adhesion molecules"/>
    <property type="evidence" value="ECO:0007669"/>
    <property type="project" value="TreeGrafter"/>
</dbReference>
<dbReference type="Pfam" id="PF13927">
    <property type="entry name" value="Ig_3"/>
    <property type="match status" value="1"/>
</dbReference>
<dbReference type="EMBL" id="IACT01003669">
    <property type="protein sequence ID" value="LAC22899.1"/>
    <property type="molecule type" value="mRNA"/>
</dbReference>
<feature type="domain" description="Ig-like" evidence="9">
    <location>
        <begin position="250"/>
        <end position="338"/>
    </location>
</feature>
<feature type="domain" description="Ig-like" evidence="9">
    <location>
        <begin position="159"/>
        <end position="247"/>
    </location>
</feature>
<keyword evidence="5" id="KW-1015">Disulfide bond</keyword>
<feature type="signal peptide" evidence="8">
    <location>
        <begin position="1"/>
        <end position="40"/>
    </location>
</feature>
<dbReference type="Gene3D" id="2.60.40.10">
    <property type="entry name" value="Immunoglobulins"/>
    <property type="match status" value="4"/>
</dbReference>
<proteinExistence type="evidence at transcript level"/>
<dbReference type="InterPro" id="IPR003599">
    <property type="entry name" value="Ig_sub"/>
</dbReference>
<evidence type="ECO:0000259" key="9">
    <source>
        <dbReference type="PROSITE" id="PS50835"/>
    </source>
</evidence>
<dbReference type="InterPro" id="IPR013783">
    <property type="entry name" value="Ig-like_fold"/>
</dbReference>
<dbReference type="GO" id="GO:0043025">
    <property type="term" value="C:neuronal cell body"/>
    <property type="evidence" value="ECO:0007669"/>
    <property type="project" value="TreeGrafter"/>
</dbReference>
<dbReference type="SUPFAM" id="SSF48726">
    <property type="entry name" value="Immunoglobulin"/>
    <property type="match status" value="3"/>
</dbReference>
<evidence type="ECO:0000313" key="10">
    <source>
        <dbReference type="EMBL" id="LAC22899.1"/>
    </source>
</evidence>
<dbReference type="PROSITE" id="PS50835">
    <property type="entry name" value="IG_LIKE"/>
    <property type="match status" value="3"/>
</dbReference>
<keyword evidence="7" id="KW-0393">Immunoglobulin domain</keyword>
<dbReference type="GO" id="GO:0050808">
    <property type="term" value="P:synapse organization"/>
    <property type="evidence" value="ECO:0007669"/>
    <property type="project" value="TreeGrafter"/>
</dbReference>
<dbReference type="PANTHER" id="PTHR45080">
    <property type="entry name" value="CONTACTIN 5"/>
    <property type="match status" value="1"/>
</dbReference>
<dbReference type="InterPro" id="IPR003598">
    <property type="entry name" value="Ig_sub2"/>
</dbReference>
<evidence type="ECO:0000256" key="2">
    <source>
        <dbReference type="ARBA" id="ARBA00022475"/>
    </source>
</evidence>
<feature type="domain" description="Ig-like" evidence="9">
    <location>
        <begin position="58"/>
        <end position="143"/>
    </location>
</feature>
<keyword evidence="6" id="KW-0325">Glycoprotein</keyword>
<evidence type="ECO:0000256" key="1">
    <source>
        <dbReference type="ARBA" id="ARBA00004236"/>
    </source>
</evidence>
<evidence type="ECO:0000256" key="5">
    <source>
        <dbReference type="ARBA" id="ARBA00023157"/>
    </source>
</evidence>
<dbReference type="Pfam" id="PF07679">
    <property type="entry name" value="I-set"/>
    <property type="match status" value="1"/>
</dbReference>
<evidence type="ECO:0000256" key="8">
    <source>
        <dbReference type="SAM" id="SignalP"/>
    </source>
</evidence>
<sequence>MNSTCMLVTHLYCRINSKTSTMKMKLFGLVLVHLLSVCLAQHSLEYDYQSELADEELPQFISAAEEFSVEVGGEITFPCQVQHLGRKKLVFRFNSFDTPSKERLYFAGPNVISENRRLTREDDNSFRLSNIRRSDAGQYACKLYDPPLQVVHKLRVQYPAKIRRISPDRQHVVKGDTVTLQCEAEGNPIPAISWSKQGGRLPSGSRSEEGFSITMEEVNRHEAGKYVCTASNGIGEPSSAMMSIEVEFKPEIVTEETILHTGDGDEAKLVCIVHGHPTPDVRWKRGDHLVASDKHLMTHDGEHRHSLIIRHVAEEDFGEYTCSAGNRHGITESTLTLTGLPMIPRLTSSPAGGEKASYTLTWETESFSPIVQYRIKYRKHQKQRTNQQMFGTWQDSLYSPHVQPRKHNRLRSSDRLKVMAHAIRNLEPASDYQAIVAVENKFGWSKGSDVFTFNTRKEVARSHSASAGTTEVCSALVLVFSLILHFTV</sequence>
<dbReference type="SUPFAM" id="SSF49265">
    <property type="entry name" value="Fibronectin type III"/>
    <property type="match status" value="1"/>
</dbReference>
<keyword evidence="4" id="KW-0472">Membrane</keyword>
<dbReference type="AlphaFoldDB" id="A0A6A7FXY1"/>
<dbReference type="CDD" id="cd00063">
    <property type="entry name" value="FN3"/>
    <property type="match status" value="1"/>
</dbReference>
<dbReference type="SMART" id="SM00409">
    <property type="entry name" value="IG"/>
    <property type="match status" value="3"/>
</dbReference>
<evidence type="ECO:0000256" key="3">
    <source>
        <dbReference type="ARBA" id="ARBA00022737"/>
    </source>
</evidence>
<evidence type="ECO:0000256" key="4">
    <source>
        <dbReference type="ARBA" id="ARBA00023136"/>
    </source>
</evidence>
<dbReference type="FunFam" id="2.60.40.10:FF:000005">
    <property type="entry name" value="Neuronal cell adhesion molecule"/>
    <property type="match status" value="1"/>
</dbReference>
<dbReference type="GO" id="GO:0005886">
    <property type="term" value="C:plasma membrane"/>
    <property type="evidence" value="ECO:0007669"/>
    <property type="project" value="UniProtKB-SubCell"/>
</dbReference>
<dbReference type="SMART" id="SM00408">
    <property type="entry name" value="IGc2"/>
    <property type="match status" value="3"/>
</dbReference>
<comment type="subcellular location">
    <subcellularLocation>
        <location evidence="1">Cell membrane</location>
    </subcellularLocation>
</comment>
<dbReference type="InterPro" id="IPR013098">
    <property type="entry name" value="Ig_I-set"/>
</dbReference>
<dbReference type="InterPro" id="IPR007110">
    <property type="entry name" value="Ig-like_dom"/>
</dbReference>
<evidence type="ECO:0000256" key="7">
    <source>
        <dbReference type="ARBA" id="ARBA00023319"/>
    </source>
</evidence>
<feature type="chain" id="PRO_5025525729" evidence="8">
    <location>
        <begin position="41"/>
        <end position="488"/>
    </location>
</feature>
<dbReference type="InterPro" id="IPR050958">
    <property type="entry name" value="Cell_Adh-Cytoskel_Orgn"/>
</dbReference>
<dbReference type="FunFam" id="2.60.40.10:FF:000032">
    <property type="entry name" value="palladin isoform X1"/>
    <property type="match status" value="1"/>
</dbReference>
<accession>A0A6A7FXY1</accession>
<dbReference type="InterPro" id="IPR036116">
    <property type="entry name" value="FN3_sf"/>
</dbReference>
<keyword evidence="3" id="KW-0677">Repeat</keyword>